<comment type="similarity">
    <text evidence="1">Belongs to the ROK (NagC/XylR) family.</text>
</comment>
<dbReference type="PANTHER" id="PTHR18964:SF149">
    <property type="entry name" value="BIFUNCTIONAL UDP-N-ACETYLGLUCOSAMINE 2-EPIMERASE_N-ACETYLMANNOSAMINE KINASE"/>
    <property type="match status" value="1"/>
</dbReference>
<comment type="caution">
    <text evidence="2">The sequence shown here is derived from an EMBL/GenBank/DDBJ whole genome shotgun (WGS) entry which is preliminary data.</text>
</comment>
<dbReference type="EMBL" id="JADIMB010000039">
    <property type="protein sequence ID" value="MBO8470671.1"/>
    <property type="molecule type" value="Genomic_DNA"/>
</dbReference>
<dbReference type="InterPro" id="IPR000600">
    <property type="entry name" value="ROK"/>
</dbReference>
<accession>A0A9D9NEI8</accession>
<dbReference type="Gene3D" id="3.30.420.40">
    <property type="match status" value="2"/>
</dbReference>
<dbReference type="Proteomes" id="UP000823603">
    <property type="component" value="Unassembled WGS sequence"/>
</dbReference>
<protein>
    <submittedName>
        <fullName evidence="2">ROK family protein</fullName>
    </submittedName>
</protein>
<dbReference type="AlphaFoldDB" id="A0A9D9NEI8"/>
<organism evidence="2 3">
    <name type="scientific">Candidatus Cryptobacteroides faecavium</name>
    <dbReference type="NCBI Taxonomy" id="2840762"/>
    <lineage>
        <taxon>Bacteria</taxon>
        <taxon>Pseudomonadati</taxon>
        <taxon>Bacteroidota</taxon>
        <taxon>Bacteroidia</taxon>
        <taxon>Bacteroidales</taxon>
        <taxon>Candidatus Cryptobacteroides</taxon>
    </lineage>
</organism>
<dbReference type="PANTHER" id="PTHR18964">
    <property type="entry name" value="ROK (REPRESSOR, ORF, KINASE) FAMILY"/>
    <property type="match status" value="1"/>
</dbReference>
<proteinExistence type="inferred from homology"/>
<dbReference type="SUPFAM" id="SSF53067">
    <property type="entry name" value="Actin-like ATPase domain"/>
    <property type="match status" value="1"/>
</dbReference>
<gene>
    <name evidence="2" type="ORF">IAB82_02620</name>
</gene>
<dbReference type="InterPro" id="IPR043129">
    <property type="entry name" value="ATPase_NBD"/>
</dbReference>
<reference evidence="2" key="1">
    <citation type="submission" date="2020-10" db="EMBL/GenBank/DDBJ databases">
        <authorList>
            <person name="Gilroy R."/>
        </authorList>
    </citation>
    <scope>NUCLEOTIDE SEQUENCE</scope>
    <source>
        <strain evidence="2">B2-22910</strain>
    </source>
</reference>
<evidence type="ECO:0000313" key="3">
    <source>
        <dbReference type="Proteomes" id="UP000823603"/>
    </source>
</evidence>
<evidence type="ECO:0000313" key="2">
    <source>
        <dbReference type="EMBL" id="MBO8470671.1"/>
    </source>
</evidence>
<reference evidence="2" key="2">
    <citation type="journal article" date="2021" name="PeerJ">
        <title>Extensive microbial diversity within the chicken gut microbiome revealed by metagenomics and culture.</title>
        <authorList>
            <person name="Gilroy R."/>
            <person name="Ravi A."/>
            <person name="Getino M."/>
            <person name="Pursley I."/>
            <person name="Horton D.L."/>
            <person name="Alikhan N.F."/>
            <person name="Baker D."/>
            <person name="Gharbi K."/>
            <person name="Hall N."/>
            <person name="Watson M."/>
            <person name="Adriaenssens E.M."/>
            <person name="Foster-Nyarko E."/>
            <person name="Jarju S."/>
            <person name="Secka A."/>
            <person name="Antonio M."/>
            <person name="Oren A."/>
            <person name="Chaudhuri R.R."/>
            <person name="La Ragione R."/>
            <person name="Hildebrand F."/>
            <person name="Pallen M.J."/>
        </authorList>
    </citation>
    <scope>NUCLEOTIDE SEQUENCE</scope>
    <source>
        <strain evidence="2">B2-22910</strain>
    </source>
</reference>
<dbReference type="Pfam" id="PF00480">
    <property type="entry name" value="ROK"/>
    <property type="match status" value="1"/>
</dbReference>
<name>A0A9D9NEI8_9BACT</name>
<evidence type="ECO:0000256" key="1">
    <source>
        <dbReference type="ARBA" id="ARBA00006479"/>
    </source>
</evidence>
<sequence>MANYTNDPRIVLTLDAGGTNMVFSAMKGGKFIVDPITLPSNAADLDLCLGTMVTGFRTVVWKLKEDNEQPSAISFAFPGPADYPNGIIGGYLPNFPSFRNGVALGPYLSNEFGLPVFINNDGDLYAYGEALGGLLPEVNARLEQAGSSKRYRNLIGYTFGTGLGIGTVINGELNRGDNSCVETFCLPHTDNHDIIVEDGASIRAVKRVYRQLSGDNDSTLEPKDIFDIAEGTRAGDQEAARKSFETMGRVAGDAMATAVTLVDGLIVIGGGITAAKKYIMPGLLEMLRSKMHTLAGDELNRVQMKVYDLDNEAEFEQFLKGDERKLKIYGSDKEVVYDPQKRIGVAISKLGASKAISLGAYSFALNQLDKNK</sequence>